<dbReference type="STRING" id="1302689.RG47T_1969"/>
<evidence type="ECO:0000313" key="2">
    <source>
        <dbReference type="Proteomes" id="UP000186720"/>
    </source>
</evidence>
<organism evidence="1 2">
    <name type="scientific">Mucilaginibacter polytrichastri</name>
    <dbReference type="NCBI Taxonomy" id="1302689"/>
    <lineage>
        <taxon>Bacteria</taxon>
        <taxon>Pseudomonadati</taxon>
        <taxon>Bacteroidota</taxon>
        <taxon>Sphingobacteriia</taxon>
        <taxon>Sphingobacteriales</taxon>
        <taxon>Sphingobacteriaceae</taxon>
        <taxon>Mucilaginibacter</taxon>
    </lineage>
</organism>
<accession>A0A1Q5ZXN0</accession>
<gene>
    <name evidence="1" type="ORF">RG47T_1969</name>
</gene>
<sequence length="1267" mass="144387">MATDLLSDILDGLSQEERKLVALATDSVNIDDRDIADLMKFMASISNQVNYYNSSNQIDGDWESFFTSDINVLIVLISRFDLSAHLNKYDKIESDIYTAASDEETIAAFKELFAFILDIALLMIQLYDKLTKAQNHNHITTELTSVLEGFGSELIKIRYYNYQARKLFGEEVKIDIPIAAYKPVDPSEKTVIENIFGKGDVTKEKIFHALPYLRKIFTDIRSKYNHFLGITTFYIKNHDLVNEHYNPHLALCIAFFHLYGHLKDQINEIPQIHLDHYYRNILGIEMQGALPDSVHVVFEPDAGIQQVQIKAGEQLLAEVAGSEEPVYFSLDENIVITPAKITELKTVYIGAYTQIFDETGKEITTMQAYKKEYAPIKPGAILKSTKSIETWPLLGEDQYELSEEARTMENAETGILVASPILYLSEGRRTIHLKFHLESQSFIDITNWFQNFAASTGKDTQAAAYELLSNAFIINFTGINGWQEIKRYSVKLNYLDKLLEVIAELNPDDQPLVSYNASIHGGSYVLNWPAIRLRLNNYAVYHPLAFIKNKRIERVTIRVQVKGVKTVKLQNNIGALSAANAFQPFGPQPTMGSYLDIKNTNIFNRHTRNFSITLEWIGLPYNTGGWKNYYEAYHTGITNDSFRVKLSTITQGVHKPRAQQQSFGLFETETEADGTELLSDYTQLKDIDIKRLTFSNKPLLEQEALIADTFFTDGFVRLELTAPQDAFGHQTFSKIFPEAVLHNSGRFNKKQPLPNLPYMPVIKNISIDYVLEHSEALQANSDTENEDNGLKMIYECPFGYASGYPDEDLEAYFLMPVFEMENNLYIGIRDVLPQHELSLLFQLEEKNFSSIDEDPELLQWSYLENNKWINFAKKDILRDATNNFTHTGIVSIITPAAVKTNNTLLTPGLFWIRAGVRGRCDIKSRMIGLYTNAATATRVISLDDANKDSFILQPGSVKGFMHKVKGVQNVYQDFVSYNGRPAETNEHYYIRVSERLRHKQRMLSPRDIEQSVLQNFPEILMVKCIQPEADDANFLNDGCLRVVLIPEQADNSLFTSITPKVNLATLYKVKKFLTDTVSPFIRVQVENPVYERIKLVFKIKFNGDTGLDYGMLTVKLNDDIKEYLCPWMYASESVFKVGKEIYIADILNFLKNKAYISDITGFSVVHFFNKEGPDQDEEYAMIKDYAKDSSDFIKGSVPEAVLIPAEHHLIEIMDEPRYAEPENVGIGKLAVAEELLIASSGTHYHKQPDKPTEEYFNLIISHHIQPN</sequence>
<keyword evidence="2" id="KW-1185">Reference proteome</keyword>
<name>A0A1Q5ZXN0_9SPHI</name>
<dbReference type="Proteomes" id="UP000186720">
    <property type="component" value="Unassembled WGS sequence"/>
</dbReference>
<proteinExistence type="predicted"/>
<reference evidence="1 2" key="1">
    <citation type="submission" date="2016-11" db="EMBL/GenBank/DDBJ databases">
        <title>Whole Genome Sequencing of Mucilaginibacter polytrichastri RG4-7(T) isolated from the moss sample.</title>
        <authorList>
            <person name="Li Y."/>
        </authorList>
    </citation>
    <scope>NUCLEOTIDE SEQUENCE [LARGE SCALE GENOMIC DNA]</scope>
    <source>
        <strain evidence="1 2">RG4-7</strain>
    </source>
</reference>
<dbReference type="RefSeq" id="WP_074489196.1">
    <property type="nucleotide sequence ID" value="NZ_FPAM01000004.1"/>
</dbReference>
<comment type="caution">
    <text evidence="1">The sequence shown here is derived from an EMBL/GenBank/DDBJ whole genome shotgun (WGS) entry which is preliminary data.</text>
</comment>
<evidence type="ECO:0000313" key="1">
    <source>
        <dbReference type="EMBL" id="OKS86513.1"/>
    </source>
</evidence>
<dbReference type="EMBL" id="MPPL01000001">
    <property type="protein sequence ID" value="OKS86513.1"/>
    <property type="molecule type" value="Genomic_DNA"/>
</dbReference>
<evidence type="ECO:0008006" key="3">
    <source>
        <dbReference type="Google" id="ProtNLM"/>
    </source>
</evidence>
<protein>
    <recommendedName>
        <fullName evidence="3">Baseplate protein J-like domain-containing protein</fullName>
    </recommendedName>
</protein>
<dbReference type="AlphaFoldDB" id="A0A1Q5ZXN0"/>
<dbReference type="OrthoDB" id="9762853at2"/>